<gene>
    <name evidence="13" type="ORF">HRG_05670</name>
</gene>
<evidence type="ECO:0000256" key="6">
    <source>
        <dbReference type="ARBA" id="ARBA00022692"/>
    </source>
</evidence>
<evidence type="ECO:0000259" key="12">
    <source>
        <dbReference type="Pfam" id="PF09335"/>
    </source>
</evidence>
<feature type="domain" description="VTT" evidence="12">
    <location>
        <begin position="184"/>
        <end position="299"/>
    </location>
</feature>
<feature type="transmembrane region" description="Helical" evidence="11">
    <location>
        <begin position="165"/>
        <end position="187"/>
    </location>
</feature>
<comment type="similarity">
    <text evidence="3">Belongs to the TVP38/TMEM64 family.</text>
</comment>
<evidence type="ECO:0000256" key="8">
    <source>
        <dbReference type="ARBA" id="ARBA00023034"/>
    </source>
</evidence>
<evidence type="ECO:0000256" key="5">
    <source>
        <dbReference type="ARBA" id="ARBA00020673"/>
    </source>
</evidence>
<sequence>MALELTETGRGGGSAGGPPPRPSLSSSHSSSSSPPPLLTESPSPPSPSSPSSLPPWSRGTRMSPYSRAPDRLSSGRPLRSLSSRGPPPPRRQRPAYHPAELLRAARAAGERLARAFIRLTPAQRALAAAAGAAGLVALVLAVVYSHRFFAWLTPHARAWRERRGGWLLVFALIFAAAFPPLVGYSTATTLAGFVYGFPAGWPLAAAACVAGSLCAFLASRTVLSAYVDRLVGRDHRFVALGQVLRRDGLWCLTGIRFCPLPYSLSNGFLATIPSITPLAFTLSTALSSPKLLVHVFIGSRLAALADKGNSMTAGDKAINYLSMFLGSAVGIGVGLIIYRRTAARAAQLAREGAADLDADDDFDAAAEQADAGYHDSDAALLDPEDAAAVMLDDDLLPWDADGTSGAPPPRYEDEDRGAGQGKYNGRPDDASAV</sequence>
<dbReference type="Pfam" id="PF09335">
    <property type="entry name" value="VTT_dom"/>
    <property type="match status" value="1"/>
</dbReference>
<dbReference type="RefSeq" id="XP_044720673.1">
    <property type="nucleotide sequence ID" value="XM_044864141.1"/>
</dbReference>
<comment type="function">
    <text evidence="1">Golgi membrane protein involved in vesicular trafficking and spindle migration.</text>
</comment>
<feature type="compositionally biased region" description="Pro residues" evidence="10">
    <location>
        <begin position="33"/>
        <end position="48"/>
    </location>
</feature>
<keyword evidence="6 11" id="KW-0812">Transmembrane</keyword>
<dbReference type="Proteomes" id="UP000824596">
    <property type="component" value="Unassembled WGS sequence"/>
</dbReference>
<protein>
    <recommendedName>
        <fullName evidence="4">Golgi apparatus membrane protein TVP38</fullName>
    </recommendedName>
    <alternativeName>
        <fullName evidence="5">Golgi apparatus membrane protein tvp38</fullName>
    </alternativeName>
</protein>
<comment type="subcellular location">
    <subcellularLocation>
        <location evidence="2">Golgi apparatus membrane</location>
        <topology evidence="2">Multi-pass membrane protein</topology>
    </subcellularLocation>
</comment>
<dbReference type="InterPro" id="IPR032816">
    <property type="entry name" value="VTT_dom"/>
</dbReference>
<dbReference type="GO" id="GO:0000139">
    <property type="term" value="C:Golgi membrane"/>
    <property type="evidence" value="ECO:0007669"/>
    <property type="project" value="UniProtKB-SubCell"/>
</dbReference>
<proteinExistence type="inferred from homology"/>
<feature type="transmembrane region" description="Helical" evidence="11">
    <location>
        <begin position="199"/>
        <end position="219"/>
    </location>
</feature>
<keyword evidence="9 11" id="KW-0472">Membrane</keyword>
<dbReference type="InterPro" id="IPR051076">
    <property type="entry name" value="Golgi_membrane_TVP38/TMEM64"/>
</dbReference>
<evidence type="ECO:0000313" key="14">
    <source>
        <dbReference type="Proteomes" id="UP000824596"/>
    </source>
</evidence>
<evidence type="ECO:0000313" key="13">
    <source>
        <dbReference type="EMBL" id="KAH0963160.1"/>
    </source>
</evidence>
<accession>A0A9P8MXP5</accession>
<keyword evidence="14" id="KW-1185">Reference proteome</keyword>
<dbReference type="GO" id="GO:0016192">
    <property type="term" value="P:vesicle-mediated transport"/>
    <property type="evidence" value="ECO:0007669"/>
    <property type="project" value="TreeGrafter"/>
</dbReference>
<dbReference type="PANTHER" id="PTHR47549">
    <property type="entry name" value="GOLGI APPARATUS MEMBRANE PROTEIN TVP38-RELATED"/>
    <property type="match status" value="1"/>
</dbReference>
<dbReference type="GeneID" id="68354799"/>
<evidence type="ECO:0000256" key="9">
    <source>
        <dbReference type="ARBA" id="ARBA00023136"/>
    </source>
</evidence>
<evidence type="ECO:0000256" key="11">
    <source>
        <dbReference type="SAM" id="Phobius"/>
    </source>
</evidence>
<feature type="compositionally biased region" description="Low complexity" evidence="10">
    <location>
        <begin position="23"/>
        <end position="32"/>
    </location>
</feature>
<keyword evidence="8" id="KW-0333">Golgi apparatus</keyword>
<dbReference type="OrthoDB" id="166803at2759"/>
<feature type="region of interest" description="Disordered" evidence="10">
    <location>
        <begin position="1"/>
        <end position="97"/>
    </location>
</feature>
<evidence type="ECO:0000256" key="1">
    <source>
        <dbReference type="ARBA" id="ARBA00002978"/>
    </source>
</evidence>
<dbReference type="EMBL" id="JAIZPD010000005">
    <property type="protein sequence ID" value="KAH0963160.1"/>
    <property type="molecule type" value="Genomic_DNA"/>
</dbReference>
<evidence type="ECO:0000256" key="4">
    <source>
        <dbReference type="ARBA" id="ARBA00013533"/>
    </source>
</evidence>
<evidence type="ECO:0000256" key="3">
    <source>
        <dbReference type="ARBA" id="ARBA00008640"/>
    </source>
</evidence>
<evidence type="ECO:0000256" key="2">
    <source>
        <dbReference type="ARBA" id="ARBA00004653"/>
    </source>
</evidence>
<evidence type="ECO:0000256" key="10">
    <source>
        <dbReference type="SAM" id="MobiDB-lite"/>
    </source>
</evidence>
<name>A0A9P8MXP5_9HYPO</name>
<comment type="caution">
    <text evidence="13">The sequence shown here is derived from an EMBL/GenBank/DDBJ whole genome shotgun (WGS) entry which is preliminary data.</text>
</comment>
<reference evidence="13" key="1">
    <citation type="submission" date="2021-09" db="EMBL/GenBank/DDBJ databases">
        <title>A high-quality genome of the endoparasitic fungus Hirsutella rhossiliensis with a comparison of Hirsutella genomes reveals transposable elements contributing to genome size variation.</title>
        <authorList>
            <person name="Lin R."/>
            <person name="Jiao Y."/>
            <person name="Sun X."/>
            <person name="Ling J."/>
            <person name="Xie B."/>
            <person name="Cheng X."/>
        </authorList>
    </citation>
    <scope>NUCLEOTIDE SEQUENCE</scope>
    <source>
        <strain evidence="13">HR02</strain>
    </source>
</reference>
<feature type="transmembrane region" description="Helical" evidence="11">
    <location>
        <begin position="125"/>
        <end position="144"/>
    </location>
</feature>
<feature type="compositionally biased region" description="Low complexity" evidence="10">
    <location>
        <begin position="71"/>
        <end position="84"/>
    </location>
</feature>
<evidence type="ECO:0000256" key="7">
    <source>
        <dbReference type="ARBA" id="ARBA00022989"/>
    </source>
</evidence>
<keyword evidence="7 11" id="KW-1133">Transmembrane helix</keyword>
<dbReference type="AlphaFoldDB" id="A0A9P8MXP5"/>
<organism evidence="13 14">
    <name type="scientific">Hirsutella rhossiliensis</name>
    <dbReference type="NCBI Taxonomy" id="111463"/>
    <lineage>
        <taxon>Eukaryota</taxon>
        <taxon>Fungi</taxon>
        <taxon>Dikarya</taxon>
        <taxon>Ascomycota</taxon>
        <taxon>Pezizomycotina</taxon>
        <taxon>Sordariomycetes</taxon>
        <taxon>Hypocreomycetidae</taxon>
        <taxon>Hypocreales</taxon>
        <taxon>Ophiocordycipitaceae</taxon>
        <taxon>Hirsutella</taxon>
    </lineage>
</organism>
<dbReference type="PANTHER" id="PTHR47549:SF1">
    <property type="entry name" value="GOLGI APPARATUS MEMBRANE PROTEIN TVP38"/>
    <property type="match status" value="1"/>
</dbReference>
<dbReference type="GO" id="GO:0000022">
    <property type="term" value="P:mitotic spindle elongation"/>
    <property type="evidence" value="ECO:0007669"/>
    <property type="project" value="TreeGrafter"/>
</dbReference>
<feature type="region of interest" description="Disordered" evidence="10">
    <location>
        <begin position="398"/>
        <end position="433"/>
    </location>
</feature>
<feature type="transmembrane region" description="Helical" evidence="11">
    <location>
        <begin position="317"/>
        <end position="338"/>
    </location>
</feature>